<dbReference type="InterPro" id="IPR022898">
    <property type="entry name" value="RNase_HII"/>
</dbReference>
<protein>
    <recommendedName>
        <fullName evidence="7 14">Ribonuclease HII</fullName>
        <shortName evidence="14">RNase HII</shortName>
        <ecNumber evidence="6 14">3.1.26.4</ecNumber>
    </recommendedName>
</protein>
<evidence type="ECO:0000256" key="15">
    <source>
        <dbReference type="PROSITE-ProRule" id="PRU01319"/>
    </source>
</evidence>
<keyword evidence="11 14" id="KW-0255">Endonuclease</keyword>
<dbReference type="InterPro" id="IPR024567">
    <property type="entry name" value="RNase_HII/HIII_dom"/>
</dbReference>
<dbReference type="Gene3D" id="3.30.420.10">
    <property type="entry name" value="Ribonuclease H-like superfamily/Ribonuclease H"/>
    <property type="match status" value="1"/>
</dbReference>
<evidence type="ECO:0000256" key="5">
    <source>
        <dbReference type="ARBA" id="ARBA00007383"/>
    </source>
</evidence>
<evidence type="ECO:0000259" key="17">
    <source>
        <dbReference type="PROSITE" id="PS51975"/>
    </source>
</evidence>
<organism evidence="18 19">
    <name type="scientific">Candidatus Cryptobacteroides intestinigallinarum</name>
    <dbReference type="NCBI Taxonomy" id="2840767"/>
    <lineage>
        <taxon>Bacteria</taxon>
        <taxon>Pseudomonadati</taxon>
        <taxon>Bacteroidota</taxon>
        <taxon>Bacteroidia</taxon>
        <taxon>Bacteroidales</taxon>
        <taxon>Candidatus Cryptobacteroides</taxon>
    </lineage>
</organism>
<dbReference type="CDD" id="cd07182">
    <property type="entry name" value="RNase_HII_bacteria_HII_like"/>
    <property type="match status" value="1"/>
</dbReference>
<evidence type="ECO:0000256" key="4">
    <source>
        <dbReference type="ARBA" id="ARBA00004496"/>
    </source>
</evidence>
<evidence type="ECO:0000256" key="8">
    <source>
        <dbReference type="ARBA" id="ARBA00022490"/>
    </source>
</evidence>
<dbReference type="EC" id="3.1.26.4" evidence="6 14"/>
<evidence type="ECO:0000256" key="10">
    <source>
        <dbReference type="ARBA" id="ARBA00022723"/>
    </source>
</evidence>
<comment type="subcellular location">
    <subcellularLocation>
        <location evidence="4 14">Cytoplasm</location>
    </subcellularLocation>
</comment>
<keyword evidence="12 14" id="KW-0378">Hydrolase</keyword>
<feature type="domain" description="RNase H type-2" evidence="17">
    <location>
        <begin position="17"/>
        <end position="226"/>
    </location>
</feature>
<dbReference type="GO" id="GO:0005737">
    <property type="term" value="C:cytoplasm"/>
    <property type="evidence" value="ECO:0007669"/>
    <property type="project" value="UniProtKB-SubCell"/>
</dbReference>
<feature type="binding site" evidence="14 15">
    <location>
        <position position="24"/>
    </location>
    <ligand>
        <name>a divalent metal cation</name>
        <dbReference type="ChEBI" id="CHEBI:60240"/>
    </ligand>
</feature>
<evidence type="ECO:0000256" key="1">
    <source>
        <dbReference type="ARBA" id="ARBA00000077"/>
    </source>
</evidence>
<reference evidence="18" key="2">
    <citation type="journal article" date="2021" name="PeerJ">
        <title>Extensive microbial diversity within the chicken gut microbiome revealed by metagenomics and culture.</title>
        <authorList>
            <person name="Gilroy R."/>
            <person name="Ravi A."/>
            <person name="Getino M."/>
            <person name="Pursley I."/>
            <person name="Horton D.L."/>
            <person name="Alikhan N.F."/>
            <person name="Baker D."/>
            <person name="Gharbi K."/>
            <person name="Hall N."/>
            <person name="Watson M."/>
            <person name="Adriaenssens E.M."/>
            <person name="Foster-Nyarko E."/>
            <person name="Jarju S."/>
            <person name="Secka A."/>
            <person name="Antonio M."/>
            <person name="Oren A."/>
            <person name="Chaudhuri R.R."/>
            <person name="La Ragione R."/>
            <person name="Hildebrand F."/>
            <person name="Pallen M.J."/>
        </authorList>
    </citation>
    <scope>NUCLEOTIDE SEQUENCE</scope>
    <source>
        <strain evidence="18">B1-3475</strain>
    </source>
</reference>
<feature type="binding site" evidence="14 15">
    <location>
        <position position="23"/>
    </location>
    <ligand>
        <name>a divalent metal cation</name>
        <dbReference type="ChEBI" id="CHEBI:60240"/>
    </ligand>
</feature>
<feature type="binding site" evidence="14 15">
    <location>
        <position position="115"/>
    </location>
    <ligand>
        <name>a divalent metal cation</name>
        <dbReference type="ChEBI" id="CHEBI:60240"/>
    </ligand>
</feature>
<comment type="similarity">
    <text evidence="5 14 16">Belongs to the RNase HII family.</text>
</comment>
<dbReference type="EMBL" id="JADIMK010000068">
    <property type="protein sequence ID" value="MBO8456054.1"/>
    <property type="molecule type" value="Genomic_DNA"/>
</dbReference>
<evidence type="ECO:0000256" key="3">
    <source>
        <dbReference type="ARBA" id="ARBA00004065"/>
    </source>
</evidence>
<evidence type="ECO:0000256" key="2">
    <source>
        <dbReference type="ARBA" id="ARBA00001946"/>
    </source>
</evidence>
<sequence>MNRKAEHRLALRLGDDPLEAGCDEAGRGPLAGPVFAAAVILPDGFFHPLLDDSKKMTARQRDTVRDFITGNAVAFSIQEVSAEEIDRINILNASIAGMWRAVMSLDIRPHAIAVDGNRFRRYSLLPEGEDHDPWRDIALTKGYDTIPYTCIIKGDATLMDIAAASVLAKTERDRCMKRLALEYPQYGWDRNMGYPTREHIEAIRKYGLTPYHRRSFHPKELEPSLF</sequence>
<dbReference type="InterPro" id="IPR001352">
    <property type="entry name" value="RNase_HII/HIII"/>
</dbReference>
<dbReference type="SUPFAM" id="SSF53098">
    <property type="entry name" value="Ribonuclease H-like"/>
    <property type="match status" value="1"/>
</dbReference>
<dbReference type="HAMAP" id="MF_00052_B">
    <property type="entry name" value="RNase_HII_B"/>
    <property type="match status" value="1"/>
</dbReference>
<dbReference type="AlphaFoldDB" id="A0A9D9HLI7"/>
<evidence type="ECO:0000256" key="16">
    <source>
        <dbReference type="RuleBase" id="RU003515"/>
    </source>
</evidence>
<proteinExistence type="inferred from homology"/>
<comment type="catalytic activity">
    <reaction evidence="1 14 15 16">
        <text>Endonucleolytic cleavage to 5'-phosphomonoester.</text>
        <dbReference type="EC" id="3.1.26.4"/>
    </reaction>
</comment>
<dbReference type="Pfam" id="PF01351">
    <property type="entry name" value="RNase_HII"/>
    <property type="match status" value="1"/>
</dbReference>
<keyword evidence="9 14" id="KW-0540">Nuclease</keyword>
<name>A0A9D9HLI7_9BACT</name>
<dbReference type="InterPro" id="IPR012337">
    <property type="entry name" value="RNaseH-like_sf"/>
</dbReference>
<dbReference type="GO" id="GO:0006298">
    <property type="term" value="P:mismatch repair"/>
    <property type="evidence" value="ECO:0007669"/>
    <property type="project" value="TreeGrafter"/>
</dbReference>
<evidence type="ECO:0000256" key="14">
    <source>
        <dbReference type="HAMAP-Rule" id="MF_00052"/>
    </source>
</evidence>
<dbReference type="PROSITE" id="PS51975">
    <property type="entry name" value="RNASE_H_2"/>
    <property type="match status" value="1"/>
</dbReference>
<comment type="cofactor">
    <cofactor evidence="14 15">
        <name>Mn(2+)</name>
        <dbReference type="ChEBI" id="CHEBI:29035"/>
    </cofactor>
    <cofactor evidence="14 15">
        <name>Mg(2+)</name>
        <dbReference type="ChEBI" id="CHEBI:18420"/>
    </cofactor>
    <text evidence="14 15">Manganese or magnesium. Binds 1 divalent metal ion per monomer in the absence of substrate. May bind a second metal ion after substrate binding.</text>
</comment>
<dbReference type="GO" id="GO:0003723">
    <property type="term" value="F:RNA binding"/>
    <property type="evidence" value="ECO:0007669"/>
    <property type="project" value="UniProtKB-UniRule"/>
</dbReference>
<dbReference type="NCBIfam" id="NF000595">
    <property type="entry name" value="PRK00015.1-3"/>
    <property type="match status" value="1"/>
</dbReference>
<dbReference type="Proteomes" id="UP000823617">
    <property type="component" value="Unassembled WGS sequence"/>
</dbReference>
<dbReference type="GO" id="GO:0043137">
    <property type="term" value="P:DNA replication, removal of RNA primer"/>
    <property type="evidence" value="ECO:0007669"/>
    <property type="project" value="TreeGrafter"/>
</dbReference>
<comment type="function">
    <text evidence="3 14 16">Endonuclease that specifically degrades the RNA of RNA-DNA hybrids.</text>
</comment>
<gene>
    <name evidence="14" type="primary">rnhB</name>
    <name evidence="18" type="ORF">IAC08_06580</name>
</gene>
<evidence type="ECO:0000256" key="11">
    <source>
        <dbReference type="ARBA" id="ARBA00022759"/>
    </source>
</evidence>
<dbReference type="GO" id="GO:0030145">
    <property type="term" value="F:manganese ion binding"/>
    <property type="evidence" value="ECO:0007669"/>
    <property type="project" value="UniProtKB-UniRule"/>
</dbReference>
<dbReference type="PANTHER" id="PTHR10954">
    <property type="entry name" value="RIBONUCLEASE H2 SUBUNIT A"/>
    <property type="match status" value="1"/>
</dbReference>
<keyword evidence="10 14" id="KW-0479">Metal-binding</keyword>
<dbReference type="GO" id="GO:0004523">
    <property type="term" value="F:RNA-DNA hybrid ribonuclease activity"/>
    <property type="evidence" value="ECO:0007669"/>
    <property type="project" value="UniProtKB-UniRule"/>
</dbReference>
<keyword evidence="13 14" id="KW-0464">Manganese</keyword>
<evidence type="ECO:0000313" key="19">
    <source>
        <dbReference type="Proteomes" id="UP000823617"/>
    </source>
</evidence>
<dbReference type="InterPro" id="IPR036397">
    <property type="entry name" value="RNaseH_sf"/>
</dbReference>
<evidence type="ECO:0000256" key="7">
    <source>
        <dbReference type="ARBA" id="ARBA00019179"/>
    </source>
</evidence>
<evidence type="ECO:0000313" key="18">
    <source>
        <dbReference type="EMBL" id="MBO8456054.1"/>
    </source>
</evidence>
<evidence type="ECO:0000256" key="13">
    <source>
        <dbReference type="ARBA" id="ARBA00023211"/>
    </source>
</evidence>
<comment type="cofactor">
    <cofactor evidence="2">
        <name>Mg(2+)</name>
        <dbReference type="ChEBI" id="CHEBI:18420"/>
    </cofactor>
</comment>
<accession>A0A9D9HLI7</accession>
<comment type="caution">
    <text evidence="18">The sequence shown here is derived from an EMBL/GenBank/DDBJ whole genome shotgun (WGS) entry which is preliminary data.</text>
</comment>
<dbReference type="PANTHER" id="PTHR10954:SF18">
    <property type="entry name" value="RIBONUCLEASE HII"/>
    <property type="match status" value="1"/>
</dbReference>
<evidence type="ECO:0000256" key="6">
    <source>
        <dbReference type="ARBA" id="ARBA00012180"/>
    </source>
</evidence>
<dbReference type="GO" id="GO:0032299">
    <property type="term" value="C:ribonuclease H2 complex"/>
    <property type="evidence" value="ECO:0007669"/>
    <property type="project" value="TreeGrafter"/>
</dbReference>
<evidence type="ECO:0000256" key="9">
    <source>
        <dbReference type="ARBA" id="ARBA00022722"/>
    </source>
</evidence>
<evidence type="ECO:0000256" key="12">
    <source>
        <dbReference type="ARBA" id="ARBA00022801"/>
    </source>
</evidence>
<keyword evidence="8 14" id="KW-0963">Cytoplasm</keyword>
<reference evidence="18" key="1">
    <citation type="submission" date="2020-10" db="EMBL/GenBank/DDBJ databases">
        <authorList>
            <person name="Gilroy R."/>
        </authorList>
    </citation>
    <scope>NUCLEOTIDE SEQUENCE</scope>
    <source>
        <strain evidence="18">B1-3475</strain>
    </source>
</reference>